<protein>
    <submittedName>
        <fullName evidence="5">MarR family transcriptional regulator</fullName>
    </submittedName>
</protein>
<dbReference type="OrthoDB" id="996843at2"/>
<dbReference type="PROSITE" id="PS50995">
    <property type="entry name" value="HTH_MARR_2"/>
    <property type="match status" value="1"/>
</dbReference>
<reference evidence="5 6" key="1">
    <citation type="submission" date="2019-01" db="EMBL/GenBank/DDBJ databases">
        <title>Whole Genome of Ornithobacterium rhinotracheale FARPER-174b.</title>
        <authorList>
            <person name="Tataje-Lavanda L.A."/>
            <person name="Montalvan A."/>
            <person name="Montesinos R."/>
            <person name="Zimic M."/>
            <person name="Fernandez-Sanchez M."/>
            <person name="Fernandez-Diaz M."/>
        </authorList>
    </citation>
    <scope>NUCLEOTIDE SEQUENCE [LARGE SCALE GENOMIC DNA]</scope>
    <source>
        <strain evidence="5 6">FARPER-174b</strain>
    </source>
</reference>
<dbReference type="InterPro" id="IPR036390">
    <property type="entry name" value="WH_DNA-bd_sf"/>
</dbReference>
<evidence type="ECO:0000256" key="1">
    <source>
        <dbReference type="ARBA" id="ARBA00023015"/>
    </source>
</evidence>
<dbReference type="EMBL" id="CP035107">
    <property type="protein sequence ID" value="QAR31548.1"/>
    <property type="molecule type" value="Genomic_DNA"/>
</dbReference>
<evidence type="ECO:0000313" key="5">
    <source>
        <dbReference type="EMBL" id="QAR31548.1"/>
    </source>
</evidence>
<evidence type="ECO:0000259" key="4">
    <source>
        <dbReference type="PROSITE" id="PS50995"/>
    </source>
</evidence>
<dbReference type="AlphaFoldDB" id="A0A3R5UVK0"/>
<keyword evidence="2" id="KW-0238">DNA-binding</keyword>
<evidence type="ECO:0000256" key="2">
    <source>
        <dbReference type="ARBA" id="ARBA00023125"/>
    </source>
</evidence>
<dbReference type="Gene3D" id="1.10.10.10">
    <property type="entry name" value="Winged helix-like DNA-binding domain superfamily/Winged helix DNA-binding domain"/>
    <property type="match status" value="1"/>
</dbReference>
<dbReference type="PRINTS" id="PR00598">
    <property type="entry name" value="HTHMARR"/>
</dbReference>
<evidence type="ECO:0000256" key="3">
    <source>
        <dbReference type="ARBA" id="ARBA00023163"/>
    </source>
</evidence>
<sequence length="158" mass="18718">MENFIEKEDLYNLLITRTPNLMLKLLFDRLKRKKITITKEQFSLLVILWQNEGCSQQFLADETFRDKPGITRLIHHLEKAKIVERRTDPFDRRSNLIYLTNKGILLEKKVMDEVRATVEDALASIDLEEAKIFKKVFIELHQHFLASLKESKNEETDE</sequence>
<proteinExistence type="predicted"/>
<organism evidence="5 6">
    <name type="scientific">Ornithobacterium rhinotracheale</name>
    <dbReference type="NCBI Taxonomy" id="28251"/>
    <lineage>
        <taxon>Bacteria</taxon>
        <taxon>Pseudomonadati</taxon>
        <taxon>Bacteroidota</taxon>
        <taxon>Flavobacteriia</taxon>
        <taxon>Flavobacteriales</taxon>
        <taxon>Weeksellaceae</taxon>
        <taxon>Ornithobacterium</taxon>
    </lineage>
</organism>
<gene>
    <name evidence="5" type="ORF">EQP59_09455</name>
</gene>
<dbReference type="SUPFAM" id="SSF46785">
    <property type="entry name" value="Winged helix' DNA-binding domain"/>
    <property type="match status" value="1"/>
</dbReference>
<accession>A0A3R5UVK0</accession>
<dbReference type="InterPro" id="IPR039422">
    <property type="entry name" value="MarR/SlyA-like"/>
</dbReference>
<dbReference type="SMART" id="SM00347">
    <property type="entry name" value="HTH_MARR"/>
    <property type="match status" value="1"/>
</dbReference>
<dbReference type="GO" id="GO:0003700">
    <property type="term" value="F:DNA-binding transcription factor activity"/>
    <property type="evidence" value="ECO:0007669"/>
    <property type="project" value="InterPro"/>
</dbReference>
<dbReference type="InterPro" id="IPR000835">
    <property type="entry name" value="HTH_MarR-typ"/>
</dbReference>
<dbReference type="RefSeq" id="WP_128501965.1">
    <property type="nucleotide sequence ID" value="NZ_CP035107.1"/>
</dbReference>
<feature type="domain" description="HTH marR-type" evidence="4">
    <location>
        <begin position="7"/>
        <end position="142"/>
    </location>
</feature>
<name>A0A3R5UVK0_ORNRH</name>
<dbReference type="Pfam" id="PF01047">
    <property type="entry name" value="MarR"/>
    <property type="match status" value="1"/>
</dbReference>
<keyword evidence="1" id="KW-0805">Transcription regulation</keyword>
<evidence type="ECO:0000313" key="6">
    <source>
        <dbReference type="Proteomes" id="UP000287701"/>
    </source>
</evidence>
<dbReference type="GO" id="GO:0003677">
    <property type="term" value="F:DNA binding"/>
    <property type="evidence" value="ECO:0007669"/>
    <property type="project" value="UniProtKB-KW"/>
</dbReference>
<dbReference type="PANTHER" id="PTHR33164:SF64">
    <property type="entry name" value="TRANSCRIPTIONAL REGULATOR SLYA"/>
    <property type="match status" value="1"/>
</dbReference>
<dbReference type="Proteomes" id="UP000287701">
    <property type="component" value="Chromosome"/>
</dbReference>
<dbReference type="GO" id="GO:0006950">
    <property type="term" value="P:response to stress"/>
    <property type="evidence" value="ECO:0007669"/>
    <property type="project" value="TreeGrafter"/>
</dbReference>
<dbReference type="PANTHER" id="PTHR33164">
    <property type="entry name" value="TRANSCRIPTIONAL REGULATOR, MARR FAMILY"/>
    <property type="match status" value="1"/>
</dbReference>
<keyword evidence="3" id="KW-0804">Transcription</keyword>
<dbReference type="InterPro" id="IPR036388">
    <property type="entry name" value="WH-like_DNA-bd_sf"/>
</dbReference>